<accession>A0A090RT02</accession>
<dbReference type="EC" id="2.6.1.19" evidence="2"/>
<gene>
    <name evidence="2" type="ORF">JCM19235_6256</name>
</gene>
<dbReference type="EMBL" id="BBMR01000002">
    <property type="protein sequence ID" value="GAL17703.1"/>
    <property type="molecule type" value="Genomic_DNA"/>
</dbReference>
<dbReference type="STRING" id="990268.JCM19235_6256"/>
<dbReference type="AlphaFoldDB" id="A0A090RT02"/>
<sequence>MSSTATHLRSEGDVNNTPARQEWNNKIQDEATQTLLERDADVFLHQSMSTPCLDSLEAAEGSTFRTRVASVIWIFMVITCIS</sequence>
<organism evidence="2 3">
    <name type="scientific">Vibrio maritimus</name>
    <dbReference type="NCBI Taxonomy" id="990268"/>
    <lineage>
        <taxon>Bacteria</taxon>
        <taxon>Pseudomonadati</taxon>
        <taxon>Pseudomonadota</taxon>
        <taxon>Gammaproteobacteria</taxon>
        <taxon>Vibrionales</taxon>
        <taxon>Vibrionaceae</taxon>
        <taxon>Vibrio</taxon>
    </lineage>
</organism>
<dbReference type="GO" id="GO:0034386">
    <property type="term" value="F:4-aminobutyrate:2-oxoglutarate transaminase activity"/>
    <property type="evidence" value="ECO:0007669"/>
    <property type="project" value="UniProtKB-EC"/>
</dbReference>
<protein>
    <submittedName>
        <fullName evidence="2">4-aminobutyrate aminotransferase</fullName>
        <ecNumber evidence="2">2.6.1.19</ecNumber>
    </submittedName>
</protein>
<evidence type="ECO:0000313" key="2">
    <source>
        <dbReference type="EMBL" id="GAL17703.1"/>
    </source>
</evidence>
<reference evidence="2 3" key="1">
    <citation type="submission" date="2014-09" db="EMBL/GenBank/DDBJ databases">
        <title>Vibrio maritimus JCM 19235. (C45) whole genome shotgun sequence.</title>
        <authorList>
            <person name="Sawabe T."/>
            <person name="Meirelles P."/>
            <person name="Nakanishi M."/>
            <person name="Sayaka M."/>
            <person name="Hattori M."/>
            <person name="Ohkuma M."/>
        </authorList>
    </citation>
    <scope>NUCLEOTIDE SEQUENCE [LARGE SCALE GENOMIC DNA]</scope>
    <source>
        <strain evidence="3">JCM19235</strain>
    </source>
</reference>
<reference evidence="2 3" key="2">
    <citation type="submission" date="2014-09" db="EMBL/GenBank/DDBJ databases">
        <authorList>
            <consortium name="NBRP consortium"/>
            <person name="Sawabe T."/>
            <person name="Meirelles P."/>
            <person name="Nakanishi M."/>
            <person name="Sayaka M."/>
            <person name="Hattori M."/>
            <person name="Ohkuma M."/>
        </authorList>
    </citation>
    <scope>NUCLEOTIDE SEQUENCE [LARGE SCALE GENOMIC DNA]</scope>
    <source>
        <strain evidence="3">JCM19235</strain>
    </source>
</reference>
<evidence type="ECO:0000256" key="1">
    <source>
        <dbReference type="SAM" id="MobiDB-lite"/>
    </source>
</evidence>
<keyword evidence="2" id="KW-0032">Aminotransferase</keyword>
<keyword evidence="3" id="KW-1185">Reference proteome</keyword>
<name>A0A090RT02_9VIBR</name>
<evidence type="ECO:0000313" key="3">
    <source>
        <dbReference type="Proteomes" id="UP000029228"/>
    </source>
</evidence>
<keyword evidence="2" id="KW-0808">Transferase</keyword>
<feature type="region of interest" description="Disordered" evidence="1">
    <location>
        <begin position="1"/>
        <end position="25"/>
    </location>
</feature>
<dbReference type="Proteomes" id="UP000029228">
    <property type="component" value="Unassembled WGS sequence"/>
</dbReference>
<comment type="caution">
    <text evidence="2">The sequence shown here is derived from an EMBL/GenBank/DDBJ whole genome shotgun (WGS) entry which is preliminary data.</text>
</comment>
<proteinExistence type="predicted"/>